<dbReference type="GO" id="GO:0005524">
    <property type="term" value="F:ATP binding"/>
    <property type="evidence" value="ECO:0007669"/>
    <property type="project" value="UniProtKB-KW"/>
</dbReference>
<keyword evidence="4" id="KW-0808">Transferase</keyword>
<dbReference type="Gene3D" id="3.30.565.10">
    <property type="entry name" value="Histidine kinase-like ATPase, C-terminal domain"/>
    <property type="match status" value="1"/>
</dbReference>
<proteinExistence type="predicted"/>
<evidence type="ECO:0000313" key="10">
    <source>
        <dbReference type="EMBL" id="SHJ27691.1"/>
    </source>
</evidence>
<dbReference type="EC" id="2.7.13.3" evidence="2"/>
<feature type="transmembrane region" description="Helical" evidence="8">
    <location>
        <begin position="48"/>
        <end position="66"/>
    </location>
</feature>
<dbReference type="GO" id="GO:0004673">
    <property type="term" value="F:protein histidine kinase activity"/>
    <property type="evidence" value="ECO:0007669"/>
    <property type="project" value="UniProtKB-EC"/>
</dbReference>
<dbReference type="RefSeq" id="WP_072993558.1">
    <property type="nucleotide sequence ID" value="NZ_FQYU01000003.1"/>
</dbReference>
<feature type="domain" description="Histidine kinase" evidence="9">
    <location>
        <begin position="204"/>
        <end position="399"/>
    </location>
</feature>
<evidence type="ECO:0000256" key="1">
    <source>
        <dbReference type="ARBA" id="ARBA00000085"/>
    </source>
</evidence>
<evidence type="ECO:0000259" key="9">
    <source>
        <dbReference type="PROSITE" id="PS50109"/>
    </source>
</evidence>
<evidence type="ECO:0000256" key="7">
    <source>
        <dbReference type="ARBA" id="ARBA00022840"/>
    </source>
</evidence>
<dbReference type="PROSITE" id="PS50109">
    <property type="entry name" value="HIS_KIN"/>
    <property type="match status" value="1"/>
</dbReference>
<accession>A0A1M6HZY1</accession>
<dbReference type="Proteomes" id="UP000184543">
    <property type="component" value="Unassembled WGS sequence"/>
</dbReference>
<dbReference type="InterPro" id="IPR036890">
    <property type="entry name" value="HATPase_C_sf"/>
</dbReference>
<gene>
    <name evidence="10" type="ORF">SAMN04488513_103260</name>
</gene>
<dbReference type="OrthoDB" id="9767435at2"/>
<dbReference type="InterPro" id="IPR011495">
    <property type="entry name" value="Sig_transdc_His_kin_sub2_dim/P"/>
</dbReference>
<dbReference type="AlphaFoldDB" id="A0A1M6HZY1"/>
<name>A0A1M6HZY1_9FLAO</name>
<feature type="transmembrane region" description="Helical" evidence="8">
    <location>
        <begin position="156"/>
        <end position="178"/>
    </location>
</feature>
<comment type="catalytic activity">
    <reaction evidence="1">
        <text>ATP + protein L-histidine = ADP + protein N-phospho-L-histidine.</text>
        <dbReference type="EC" id="2.7.13.3"/>
    </reaction>
</comment>
<dbReference type="STRING" id="192903.SAMN04488513_103260"/>
<keyword evidence="7" id="KW-0067">ATP-binding</keyword>
<dbReference type="Pfam" id="PF07568">
    <property type="entry name" value="HisKA_2"/>
    <property type="match status" value="1"/>
</dbReference>
<feature type="transmembrane region" description="Helical" evidence="8">
    <location>
        <begin position="21"/>
        <end position="42"/>
    </location>
</feature>
<dbReference type="SMART" id="SM00387">
    <property type="entry name" value="HATPase_c"/>
    <property type="match status" value="1"/>
</dbReference>
<sequence>MNRQTKRPQEQRFKDKAKLIVKINYFTSIFSLLFFFTCLYVLDIKIVIPYVFLAFGILNLINTFLYRYHKNLLLTYNTVSIMTLAGASVITLYSGGINSPFIFILALIVVAGYVTTKSYGTLYLNLNLLIIVLIYSQSIADFSFVSNVVPEESRNIFALLSVLFSVYLLGGVFGKNLLHAHHNLYKTKTALEEKINEKETLIKEVHHRVKNNLQTVSSLLSLQSRNIADKEVKNLLKSSQNRVISMAMVHEMLYLREDLSKIEYRSYVQELAEYLIRSIKGTSSNITLDIDIPDLKLNIDTAIPLGLLINEAVTNALKYGIVDENKGEIRIKLTKDKDNEYLLNIGDNGVGFPETVSYKTTQSLGLKLIHNLVRQLQGTITRDFSKKGTHYIVKFKNISNQIAPVPR</sequence>
<dbReference type="PANTHER" id="PTHR41523:SF8">
    <property type="entry name" value="ETHYLENE RESPONSE SENSOR PROTEIN"/>
    <property type="match status" value="1"/>
</dbReference>
<dbReference type="Pfam" id="PF02518">
    <property type="entry name" value="HATPase_c"/>
    <property type="match status" value="1"/>
</dbReference>
<keyword evidence="8" id="KW-1133">Transmembrane helix</keyword>
<dbReference type="SUPFAM" id="SSF55874">
    <property type="entry name" value="ATPase domain of HSP90 chaperone/DNA topoisomerase II/histidine kinase"/>
    <property type="match status" value="1"/>
</dbReference>
<organism evidence="10 11">
    <name type="scientific">Pseudozobellia thermophila</name>
    <dbReference type="NCBI Taxonomy" id="192903"/>
    <lineage>
        <taxon>Bacteria</taxon>
        <taxon>Pseudomonadati</taxon>
        <taxon>Bacteroidota</taxon>
        <taxon>Flavobacteriia</taxon>
        <taxon>Flavobacteriales</taxon>
        <taxon>Flavobacteriaceae</taxon>
        <taxon>Pseudozobellia</taxon>
    </lineage>
</organism>
<keyword evidence="6 10" id="KW-0418">Kinase</keyword>
<dbReference type="InterPro" id="IPR003594">
    <property type="entry name" value="HATPase_dom"/>
</dbReference>
<reference evidence="11" key="1">
    <citation type="submission" date="2016-11" db="EMBL/GenBank/DDBJ databases">
        <authorList>
            <person name="Varghese N."/>
            <person name="Submissions S."/>
        </authorList>
    </citation>
    <scope>NUCLEOTIDE SEQUENCE [LARGE SCALE GENOMIC DNA]</scope>
    <source>
        <strain evidence="11">DSM 19858</strain>
    </source>
</reference>
<evidence type="ECO:0000313" key="11">
    <source>
        <dbReference type="Proteomes" id="UP000184543"/>
    </source>
</evidence>
<dbReference type="Gene3D" id="3.30.450.20">
    <property type="entry name" value="PAS domain"/>
    <property type="match status" value="1"/>
</dbReference>
<keyword evidence="5" id="KW-0547">Nucleotide-binding</keyword>
<feature type="transmembrane region" description="Helical" evidence="8">
    <location>
        <begin position="122"/>
        <end position="144"/>
    </location>
</feature>
<keyword evidence="8" id="KW-0812">Transmembrane</keyword>
<keyword evidence="11" id="KW-1185">Reference proteome</keyword>
<protein>
    <recommendedName>
        <fullName evidence="2">histidine kinase</fullName>
        <ecNumber evidence="2">2.7.13.3</ecNumber>
    </recommendedName>
</protein>
<keyword evidence="8" id="KW-0472">Membrane</keyword>
<feature type="transmembrane region" description="Helical" evidence="8">
    <location>
        <begin position="73"/>
        <end position="93"/>
    </location>
</feature>
<evidence type="ECO:0000256" key="5">
    <source>
        <dbReference type="ARBA" id="ARBA00022741"/>
    </source>
</evidence>
<dbReference type="InterPro" id="IPR005467">
    <property type="entry name" value="His_kinase_dom"/>
</dbReference>
<evidence type="ECO:0000256" key="2">
    <source>
        <dbReference type="ARBA" id="ARBA00012438"/>
    </source>
</evidence>
<feature type="transmembrane region" description="Helical" evidence="8">
    <location>
        <begin position="99"/>
        <end position="115"/>
    </location>
</feature>
<keyword evidence="3" id="KW-0597">Phosphoprotein</keyword>
<evidence type="ECO:0000256" key="3">
    <source>
        <dbReference type="ARBA" id="ARBA00022553"/>
    </source>
</evidence>
<evidence type="ECO:0000256" key="4">
    <source>
        <dbReference type="ARBA" id="ARBA00022679"/>
    </source>
</evidence>
<dbReference type="EMBL" id="FQYU01000003">
    <property type="protein sequence ID" value="SHJ27691.1"/>
    <property type="molecule type" value="Genomic_DNA"/>
</dbReference>
<dbReference type="PANTHER" id="PTHR41523">
    <property type="entry name" value="TWO-COMPONENT SYSTEM SENSOR PROTEIN"/>
    <property type="match status" value="1"/>
</dbReference>
<evidence type="ECO:0000256" key="8">
    <source>
        <dbReference type="SAM" id="Phobius"/>
    </source>
</evidence>
<evidence type="ECO:0000256" key="6">
    <source>
        <dbReference type="ARBA" id="ARBA00022777"/>
    </source>
</evidence>